<reference evidence="1 2" key="1">
    <citation type="journal article" date="2014" name="Int. J. Syst. Evol. Microbiol.">
        <title>Complete genome sequence of Corynebacterium casei LMG S-19264T (=DSM 44701T), isolated from a smear-ripened cheese.</title>
        <authorList>
            <consortium name="US DOE Joint Genome Institute (JGI-PGF)"/>
            <person name="Walter F."/>
            <person name="Albersmeier A."/>
            <person name="Kalinowski J."/>
            <person name="Ruckert C."/>
        </authorList>
    </citation>
    <scope>NUCLEOTIDE SEQUENCE [LARGE SCALE GENOMIC DNA]</scope>
    <source>
        <strain evidence="1 2">CGMCC 1.15896</strain>
    </source>
</reference>
<gene>
    <name evidence="1" type="ORF">GCM10011499_29080</name>
</gene>
<proteinExistence type="predicted"/>
<name>A0A916RI52_9HYPH</name>
<accession>A0A916RI52</accession>
<protein>
    <submittedName>
        <fullName evidence="1">Uncharacterized protein</fullName>
    </submittedName>
</protein>
<comment type="caution">
    <text evidence="1">The sequence shown here is derived from an EMBL/GenBank/DDBJ whole genome shotgun (WGS) entry which is preliminary data.</text>
</comment>
<evidence type="ECO:0000313" key="1">
    <source>
        <dbReference type="EMBL" id="GGA57042.1"/>
    </source>
</evidence>
<dbReference type="EMBL" id="BMKB01000004">
    <property type="protein sequence ID" value="GGA57042.1"/>
    <property type="molecule type" value="Genomic_DNA"/>
</dbReference>
<organism evidence="1 2">
    <name type="scientific">Pelagibacterium lentulum</name>
    <dbReference type="NCBI Taxonomy" id="2029865"/>
    <lineage>
        <taxon>Bacteria</taxon>
        <taxon>Pseudomonadati</taxon>
        <taxon>Pseudomonadota</taxon>
        <taxon>Alphaproteobacteria</taxon>
        <taxon>Hyphomicrobiales</taxon>
        <taxon>Devosiaceae</taxon>
        <taxon>Pelagibacterium</taxon>
    </lineage>
</organism>
<evidence type="ECO:0000313" key="2">
    <source>
        <dbReference type="Proteomes" id="UP000596977"/>
    </source>
</evidence>
<dbReference type="Proteomes" id="UP000596977">
    <property type="component" value="Unassembled WGS sequence"/>
</dbReference>
<keyword evidence="2" id="KW-1185">Reference proteome</keyword>
<sequence length="129" mass="14227">MREGVAQRQGFERGAHFGYLSHLIEAEAGHPHAPARLTDHKTLGLQTPESLAHRHMACAEFLGNMILPKPGARLKRSGNDTVGQHFADPRGKCVFCGCHDFIDNSNMERRRATNSPVANILNCEAKSQL</sequence>
<dbReference type="AlphaFoldDB" id="A0A916RI52"/>